<feature type="domain" description="Dermonecrotic toxin N-terminal" evidence="1">
    <location>
        <begin position="175"/>
        <end position="415"/>
    </location>
</feature>
<sequence length="1732" mass="192824">MNAIPRPFYAEQALYECFMNSLSLAELAGDLSAAESSALRSAVKEDHPTGSAQVHSLFVSRKQCRPVHWAGALLCRPGNAPGSAVFLFTVTGTLRRFADESALRQALEQQLDDPEQRSELLRLTPLDVRAALITPGALTLDTRQVQSPVMQNVSQGISDFLVSCRVQALASLITLPSLRSVLDTQLSRALAREYPGWLLDFQTIWLRSSSRRGEHPTQEDQVTTVSLGTAALDFYLKGELPDADSREFLGLPEGGTHEVETRLVRVLSSATKDLPKRMQAALDTYWQEAGAAQVSPFDHCVARLGDLFYHQTLQALHDQQITREQFGHLQQIFSDVNNNAQVQAARLAVFDPTKGELALSGVFSVFFPKQESPVFSFSAAQGLIKHGTRARFKSWLLSSLRTPATYASIARYIALDQRESLAAMSELRLSVEHISSDVFAACVQSIRTRQSSDFNFLLQQLRAGHVALAAVDHALDVRQLIDPDLLALNSGGRWSSRYVPGASGFTPVPDSHSEVADVLGLKLMNLKVQRDELLRYWPTPYSFALARLQEPMIRAGHGRLDFSCVVIQARDSYTPVRSVMLVDALLERVTGYRPLPLNPQAVEAALQSSSSAEAKLLKTFAGTKVLTVLDQAAMDFSAQFKQRLRGFFFTPYSPQGPDALALRLATLRGVMLRAELRLMHLDNALGSTDRAILNTVLDYPVSDQRPALNQFVPDVHGISLSFNGGQGAMAVANCFLVTERGGLESANAGRAIVWTPAAGFEGFDCLDHCMAHLEALLLSKVRRWELLDNVSTAEQSGVSTYLDGTRYWKVAGQNRWLYLEPIEQDFISQCQIAAINKVLQDIEHVCRLARNTPLSAQAFENTVQSALVAGRAGVMLERVIETARLQQFNTLLPAWLKAAAPDEQQQYAHLLQRFQSAGQADQSYLHDIPEITEFSRAALASRLNTDFPGQGLQPDAIEVVIDTYLGAPVGVGNIPSFLPAATTRTHQSLTQFALNAFYRLNAGTMSLHGHDGRALPALLDAAYVRQLTRQLDIGAQYQTLLKTRLAPGNDGVALRQQQFAEHLRLQVIEQALREKLIDPRKETSWRYLQHVMDMPDGSAREPLDGGTIIIRPFELIAEEGDDPDRVAGVYLIGPAAPEAGPQILWVNYSEQFTFQSYDSDADVLEDLRTSTPMQNLLLSRMSAFTRKTYANGGFVEPHLARYISSPIPGLLLKALPPTLANRPIAGNLFHELYKDNYQLLLQMAAEQSKTTAEANWESFKYLFSLIVQTALMFLPAKLSIPLVVWQSMGALNEGVAAARRGTWGEAVGDFAQALLITATRQRSGKHTEGVTPELAPQAELQPFQVNDVALKDLHRDPSTHVYSDPRSGFNYVQLAGQVFRLKAWRERWRIFIDEQLDGPLLKLDDKQQWVLDTREPLLGGGPVFSRAIMGGYAFTYEMEAIGMDTIQRRFPEKALKIREAHELATIYLQRSQNALHTLNEAGEVNADNRELLEIFFDVEAIDQAMLERLKQTVEPMLARFLHPDMAPMTSSKYVVCRSRFANNTVAFVNLADPSKRVYLAEKFFASVFELPYALNHPYLKQTEPPFAVNQHYRASFLLHEINHQVLNTDDIFYSNPGFPYPDLLDERTAYGSRLKQLCDVAQQCHSPYVEEQRLFQSFNPDTQQWSDIPNGPAKSHVKKIAGVQTLAQARDVFTKDPMKRIDLMLANADTVVLLISRLGRVHPVFAEPPQPM</sequence>
<organism evidence="2 3">
    <name type="scientific">Pseudomonas kulmbachensis</name>
    <dbReference type="NCBI Taxonomy" id="3043408"/>
    <lineage>
        <taxon>Bacteria</taxon>
        <taxon>Pseudomonadati</taxon>
        <taxon>Pseudomonadota</taxon>
        <taxon>Gammaproteobacteria</taxon>
        <taxon>Pseudomonadales</taxon>
        <taxon>Pseudomonadaceae</taxon>
        <taxon>Pseudomonas</taxon>
    </lineage>
</organism>
<keyword evidence="3" id="KW-1185">Reference proteome</keyword>
<dbReference type="RefSeq" id="WP_395247349.1">
    <property type="nucleotide sequence ID" value="NZ_JBINXA010000011.1"/>
</dbReference>
<dbReference type="Proteomes" id="UP001609821">
    <property type="component" value="Unassembled WGS sequence"/>
</dbReference>
<evidence type="ECO:0000313" key="3">
    <source>
        <dbReference type="Proteomes" id="UP001609821"/>
    </source>
</evidence>
<feature type="domain" description="Dermonecrotic toxin N-terminal" evidence="1">
    <location>
        <begin position="927"/>
        <end position="1169"/>
    </location>
</feature>
<dbReference type="EMBL" id="JBINXB010000030">
    <property type="protein sequence ID" value="MFH6567805.1"/>
    <property type="molecule type" value="Genomic_DNA"/>
</dbReference>
<dbReference type="Pfam" id="PF20178">
    <property type="entry name" value="ToxA_N"/>
    <property type="match status" value="2"/>
</dbReference>
<dbReference type="InterPro" id="IPR046673">
    <property type="entry name" value="ToxA_N"/>
</dbReference>
<evidence type="ECO:0000313" key="2">
    <source>
        <dbReference type="EMBL" id="MFH6567805.1"/>
    </source>
</evidence>
<proteinExistence type="predicted"/>
<reference evidence="2 3" key="1">
    <citation type="submission" date="2024-10" db="EMBL/GenBank/DDBJ databases">
        <title>Aeromonas and Pseudomonas from the Cagarras Archipelago, Rio de Janeiro, Brazil.</title>
        <authorList>
            <person name="Canellas A.L.B."/>
            <person name="Laport M.S."/>
        </authorList>
    </citation>
    <scope>NUCLEOTIDE SEQUENCE [LARGE SCALE GENOMIC DNA]</scope>
    <source>
        <strain evidence="2 3">CPF-4</strain>
    </source>
</reference>
<evidence type="ECO:0000259" key="1">
    <source>
        <dbReference type="Pfam" id="PF20178"/>
    </source>
</evidence>
<accession>A0ABW7M1R9</accession>
<gene>
    <name evidence="2" type="ORF">ACHMWK_17740</name>
</gene>
<protein>
    <submittedName>
        <fullName evidence="2">Dermonecrotic toxin domain-containing protein</fullName>
    </submittedName>
</protein>
<name>A0ABW7M1R9_9PSED</name>
<comment type="caution">
    <text evidence="2">The sequence shown here is derived from an EMBL/GenBank/DDBJ whole genome shotgun (WGS) entry which is preliminary data.</text>
</comment>